<proteinExistence type="predicted"/>
<feature type="domain" description="Carrier" evidence="1">
    <location>
        <begin position="1"/>
        <end position="58"/>
    </location>
</feature>
<organism evidence="2 3">
    <name type="scientific">Marinobacterium aestuariivivens</name>
    <dbReference type="NCBI Taxonomy" id="1698799"/>
    <lineage>
        <taxon>Bacteria</taxon>
        <taxon>Pseudomonadati</taxon>
        <taxon>Pseudomonadota</taxon>
        <taxon>Gammaproteobacteria</taxon>
        <taxon>Oceanospirillales</taxon>
        <taxon>Oceanospirillaceae</taxon>
        <taxon>Marinobacterium</taxon>
    </lineage>
</organism>
<accession>A0ABW1ZVI8</accession>
<gene>
    <name evidence="2" type="ORF">ACFQDL_02055</name>
</gene>
<name>A0ABW1ZVI8_9GAMM</name>
<dbReference type="Gene3D" id="1.10.1200.10">
    <property type="entry name" value="ACP-like"/>
    <property type="match status" value="1"/>
</dbReference>
<evidence type="ECO:0000259" key="1">
    <source>
        <dbReference type="PROSITE" id="PS50075"/>
    </source>
</evidence>
<comment type="caution">
    <text evidence="2">The sequence shown here is derived from an EMBL/GenBank/DDBJ whole genome shotgun (WGS) entry which is preliminary data.</text>
</comment>
<dbReference type="InterPro" id="IPR036736">
    <property type="entry name" value="ACP-like_sf"/>
</dbReference>
<protein>
    <submittedName>
        <fullName evidence="2">Phosphopantetheine-binding protein</fullName>
    </submittedName>
</protein>
<reference evidence="3" key="1">
    <citation type="journal article" date="2019" name="Int. J. Syst. Evol. Microbiol.">
        <title>The Global Catalogue of Microorganisms (GCM) 10K type strain sequencing project: providing services to taxonomists for standard genome sequencing and annotation.</title>
        <authorList>
            <consortium name="The Broad Institute Genomics Platform"/>
            <consortium name="The Broad Institute Genome Sequencing Center for Infectious Disease"/>
            <person name="Wu L."/>
            <person name="Ma J."/>
        </authorList>
    </citation>
    <scope>NUCLEOTIDE SEQUENCE [LARGE SCALE GENOMIC DNA]</scope>
    <source>
        <strain evidence="3">NBRC 111756</strain>
    </source>
</reference>
<dbReference type="EMBL" id="JBHSWE010000001">
    <property type="protein sequence ID" value="MFC6669028.1"/>
    <property type="molecule type" value="Genomic_DNA"/>
</dbReference>
<dbReference type="InterPro" id="IPR009081">
    <property type="entry name" value="PP-bd_ACP"/>
</dbReference>
<sequence>MDRDSPLIGHVAELDSMAILTFLTTLEEEFGILIDDDDVSAERFETLGSLVNLVTEQVER</sequence>
<dbReference type="Proteomes" id="UP001596422">
    <property type="component" value="Unassembled WGS sequence"/>
</dbReference>
<evidence type="ECO:0000313" key="2">
    <source>
        <dbReference type="EMBL" id="MFC6669028.1"/>
    </source>
</evidence>
<keyword evidence="3" id="KW-1185">Reference proteome</keyword>
<evidence type="ECO:0000313" key="3">
    <source>
        <dbReference type="Proteomes" id="UP001596422"/>
    </source>
</evidence>
<dbReference type="SUPFAM" id="SSF47336">
    <property type="entry name" value="ACP-like"/>
    <property type="match status" value="1"/>
</dbReference>
<dbReference type="PROSITE" id="PS50075">
    <property type="entry name" value="CARRIER"/>
    <property type="match status" value="1"/>
</dbReference>
<dbReference type="Pfam" id="PF00550">
    <property type="entry name" value="PP-binding"/>
    <property type="match status" value="1"/>
</dbReference>
<dbReference type="RefSeq" id="WP_379907574.1">
    <property type="nucleotide sequence ID" value="NZ_JBHSWE010000001.1"/>
</dbReference>